<sequence length="36" mass="4249">MVLIDQWKTWFTFVTGTVSHWFCDISLNTAIFLITI</sequence>
<name>A0A0E9Q213_ANGAN</name>
<reference evidence="1" key="2">
    <citation type="journal article" date="2015" name="Fish Shellfish Immunol.">
        <title>Early steps in the European eel (Anguilla anguilla)-Vibrio vulnificus interaction in the gills: Role of the RtxA13 toxin.</title>
        <authorList>
            <person name="Callol A."/>
            <person name="Pajuelo D."/>
            <person name="Ebbesson L."/>
            <person name="Teles M."/>
            <person name="MacKenzie S."/>
            <person name="Amaro C."/>
        </authorList>
    </citation>
    <scope>NUCLEOTIDE SEQUENCE</scope>
</reference>
<dbReference type="EMBL" id="GBXM01098409">
    <property type="protein sequence ID" value="JAH10168.1"/>
    <property type="molecule type" value="Transcribed_RNA"/>
</dbReference>
<reference evidence="1" key="1">
    <citation type="submission" date="2014-11" db="EMBL/GenBank/DDBJ databases">
        <authorList>
            <person name="Amaro Gonzalez C."/>
        </authorList>
    </citation>
    <scope>NUCLEOTIDE SEQUENCE</scope>
</reference>
<proteinExistence type="predicted"/>
<accession>A0A0E9Q213</accession>
<protein>
    <submittedName>
        <fullName evidence="1">Uncharacterized protein</fullName>
    </submittedName>
</protein>
<evidence type="ECO:0000313" key="1">
    <source>
        <dbReference type="EMBL" id="JAH10168.1"/>
    </source>
</evidence>
<dbReference type="AlphaFoldDB" id="A0A0E9Q213"/>
<organism evidence="1">
    <name type="scientific">Anguilla anguilla</name>
    <name type="common">European freshwater eel</name>
    <name type="synonym">Muraena anguilla</name>
    <dbReference type="NCBI Taxonomy" id="7936"/>
    <lineage>
        <taxon>Eukaryota</taxon>
        <taxon>Metazoa</taxon>
        <taxon>Chordata</taxon>
        <taxon>Craniata</taxon>
        <taxon>Vertebrata</taxon>
        <taxon>Euteleostomi</taxon>
        <taxon>Actinopterygii</taxon>
        <taxon>Neopterygii</taxon>
        <taxon>Teleostei</taxon>
        <taxon>Anguilliformes</taxon>
        <taxon>Anguillidae</taxon>
        <taxon>Anguilla</taxon>
    </lineage>
</organism>